<dbReference type="GO" id="GO:0003824">
    <property type="term" value="F:catalytic activity"/>
    <property type="evidence" value="ECO:0007669"/>
    <property type="project" value="InterPro"/>
</dbReference>
<dbReference type="RefSeq" id="WP_214436778.1">
    <property type="nucleotide sequence ID" value="NZ_CAWPUQ010000252.1"/>
</dbReference>
<dbReference type="NCBIfam" id="TIGR01733">
    <property type="entry name" value="AA-adenyl-dom"/>
    <property type="match status" value="1"/>
</dbReference>
<dbReference type="SUPFAM" id="SSF52777">
    <property type="entry name" value="CoA-dependent acyltransferases"/>
    <property type="match status" value="4"/>
</dbReference>
<dbReference type="InterPro" id="IPR025110">
    <property type="entry name" value="AMP-bd_C"/>
</dbReference>
<protein>
    <submittedName>
        <fullName evidence="7">Amino acid adenylation domain-containing protein</fullName>
    </submittedName>
</protein>
<dbReference type="Gene3D" id="3.30.559.30">
    <property type="entry name" value="Nonribosomal peptide synthetase, condensation domain"/>
    <property type="match status" value="2"/>
</dbReference>
<dbReference type="Pfam" id="PF00668">
    <property type="entry name" value="Condensation"/>
    <property type="match status" value="2"/>
</dbReference>
<dbReference type="Gene3D" id="1.10.1200.10">
    <property type="entry name" value="ACP-like"/>
    <property type="match status" value="2"/>
</dbReference>
<dbReference type="SUPFAM" id="SSF47336">
    <property type="entry name" value="ACP-like"/>
    <property type="match status" value="2"/>
</dbReference>
<dbReference type="Gene3D" id="3.40.50.980">
    <property type="match status" value="2"/>
</dbReference>
<dbReference type="PROSITE" id="PS00012">
    <property type="entry name" value="PHOSPHOPANTETHEINE"/>
    <property type="match status" value="1"/>
</dbReference>
<dbReference type="InterPro" id="IPR020845">
    <property type="entry name" value="AMP-binding_CS"/>
</dbReference>
<evidence type="ECO:0000256" key="2">
    <source>
        <dbReference type="ARBA" id="ARBA00006432"/>
    </source>
</evidence>
<dbReference type="Gene3D" id="3.30.559.10">
    <property type="entry name" value="Chloramphenicol acetyltransferase-like domain"/>
    <property type="match status" value="2"/>
</dbReference>
<reference evidence="7 8" key="1">
    <citation type="journal article" date="2021" name="Int. J. Syst. Evol. Microbiol.">
        <title>Amazonocrinis nigriterrae gen. nov., sp. nov., Atlanticothrix silvestris gen. nov., sp. nov. and Dendronalium phyllosphericum gen. nov., sp. nov., nostocacean cyanobacteria from Brazilian environments.</title>
        <authorList>
            <person name="Alvarenga D.O."/>
            <person name="Andreote A.P.D."/>
            <person name="Branco L.H.Z."/>
            <person name="Delbaje E."/>
            <person name="Cruz R.B."/>
            <person name="Varani A.M."/>
            <person name="Fiore M.F."/>
        </authorList>
    </citation>
    <scope>NUCLEOTIDE SEQUENCE [LARGE SCALE GENOMIC DNA]</scope>
    <source>
        <strain evidence="7 8">CENA369</strain>
    </source>
</reference>
<feature type="region of interest" description="Disordered" evidence="5">
    <location>
        <begin position="850"/>
        <end position="891"/>
    </location>
</feature>
<dbReference type="FunFam" id="3.40.50.980:FF:000001">
    <property type="entry name" value="Non-ribosomal peptide synthetase"/>
    <property type="match status" value="1"/>
</dbReference>
<dbReference type="GO" id="GO:0005829">
    <property type="term" value="C:cytosol"/>
    <property type="evidence" value="ECO:0007669"/>
    <property type="project" value="TreeGrafter"/>
</dbReference>
<proteinExistence type="inferred from homology"/>
<dbReference type="InterPro" id="IPR036736">
    <property type="entry name" value="ACP-like_sf"/>
</dbReference>
<dbReference type="InterPro" id="IPR006162">
    <property type="entry name" value="Ppantetheine_attach_site"/>
</dbReference>
<comment type="similarity">
    <text evidence="2">Belongs to the ATP-dependent AMP-binding enzyme family.</text>
</comment>
<organism evidence="7 8">
    <name type="scientific">Dendronalium phyllosphericum CENA369</name>
    <dbReference type="NCBI Taxonomy" id="1725256"/>
    <lineage>
        <taxon>Bacteria</taxon>
        <taxon>Bacillati</taxon>
        <taxon>Cyanobacteriota</taxon>
        <taxon>Cyanophyceae</taxon>
        <taxon>Nostocales</taxon>
        <taxon>Nostocaceae</taxon>
        <taxon>Dendronalium</taxon>
        <taxon>Dendronalium phyllosphericum</taxon>
    </lineage>
</organism>
<dbReference type="PANTHER" id="PTHR45527">
    <property type="entry name" value="NONRIBOSOMAL PEPTIDE SYNTHETASE"/>
    <property type="match status" value="1"/>
</dbReference>
<evidence type="ECO:0000256" key="3">
    <source>
        <dbReference type="ARBA" id="ARBA00022450"/>
    </source>
</evidence>
<feature type="domain" description="Carrier" evidence="6">
    <location>
        <begin position="1042"/>
        <end position="1117"/>
    </location>
</feature>
<accession>A0A8J7LQA0</accession>
<dbReference type="GO" id="GO:0031177">
    <property type="term" value="F:phosphopantetheine binding"/>
    <property type="evidence" value="ECO:0007669"/>
    <property type="project" value="TreeGrafter"/>
</dbReference>
<dbReference type="FunFam" id="3.30.300.30:FF:000010">
    <property type="entry name" value="Enterobactin synthetase component F"/>
    <property type="match status" value="1"/>
</dbReference>
<dbReference type="Pfam" id="PF00550">
    <property type="entry name" value="PP-binding"/>
    <property type="match status" value="2"/>
</dbReference>
<comment type="caution">
    <text evidence="7">The sequence shown here is derived from an EMBL/GenBank/DDBJ whole genome shotgun (WGS) entry which is preliminary data.</text>
</comment>
<evidence type="ECO:0000256" key="1">
    <source>
        <dbReference type="ARBA" id="ARBA00001957"/>
    </source>
</evidence>
<dbReference type="InterPro" id="IPR045851">
    <property type="entry name" value="AMP-bd_C_sf"/>
</dbReference>
<dbReference type="GO" id="GO:0008610">
    <property type="term" value="P:lipid biosynthetic process"/>
    <property type="evidence" value="ECO:0007669"/>
    <property type="project" value="UniProtKB-ARBA"/>
</dbReference>
<dbReference type="FunFam" id="3.30.559.10:FF:000012">
    <property type="entry name" value="Non-ribosomal peptide synthetase"/>
    <property type="match status" value="1"/>
</dbReference>
<evidence type="ECO:0000313" key="8">
    <source>
        <dbReference type="Proteomes" id="UP000662314"/>
    </source>
</evidence>
<dbReference type="CDD" id="cd19543">
    <property type="entry name" value="DCL_NRPS"/>
    <property type="match status" value="1"/>
</dbReference>
<dbReference type="CDD" id="cd19531">
    <property type="entry name" value="LCL_NRPS-like"/>
    <property type="match status" value="1"/>
</dbReference>
<feature type="compositionally biased region" description="Polar residues" evidence="5">
    <location>
        <begin position="874"/>
        <end position="888"/>
    </location>
</feature>
<feature type="region of interest" description="Disordered" evidence="5">
    <location>
        <begin position="1021"/>
        <end position="1042"/>
    </location>
</feature>
<feature type="compositionally biased region" description="Basic and acidic residues" evidence="5">
    <location>
        <begin position="858"/>
        <end position="871"/>
    </location>
</feature>
<dbReference type="Proteomes" id="UP000662314">
    <property type="component" value="Unassembled WGS sequence"/>
</dbReference>
<dbReference type="SUPFAM" id="SSF56801">
    <property type="entry name" value="Acetyl-CoA synthetase-like"/>
    <property type="match status" value="1"/>
</dbReference>
<dbReference type="InterPro" id="IPR000873">
    <property type="entry name" value="AMP-dep_synth/lig_dom"/>
</dbReference>
<feature type="domain" description="Carrier" evidence="6">
    <location>
        <begin position="1595"/>
        <end position="1669"/>
    </location>
</feature>
<name>A0A8J7LQA0_9NOST</name>
<dbReference type="Pfam" id="PF00501">
    <property type="entry name" value="AMP-binding"/>
    <property type="match status" value="1"/>
</dbReference>
<dbReference type="PROSITE" id="PS50075">
    <property type="entry name" value="CARRIER"/>
    <property type="match status" value="2"/>
</dbReference>
<keyword evidence="8" id="KW-1185">Reference proteome</keyword>
<feature type="compositionally biased region" description="Polar residues" evidence="5">
    <location>
        <begin position="1029"/>
        <end position="1040"/>
    </location>
</feature>
<keyword evidence="4" id="KW-0597">Phosphoprotein</keyword>
<dbReference type="PROSITE" id="PS00455">
    <property type="entry name" value="AMP_BINDING"/>
    <property type="match status" value="1"/>
</dbReference>
<dbReference type="InterPro" id="IPR009081">
    <property type="entry name" value="PP-bd_ACP"/>
</dbReference>
<evidence type="ECO:0000313" key="7">
    <source>
        <dbReference type="EMBL" id="MBH8578109.1"/>
    </source>
</evidence>
<dbReference type="PANTHER" id="PTHR45527:SF1">
    <property type="entry name" value="FATTY ACID SYNTHASE"/>
    <property type="match status" value="1"/>
</dbReference>
<keyword evidence="3" id="KW-0596">Phosphopantetheine</keyword>
<dbReference type="FunFam" id="1.10.1200.10:FF:000005">
    <property type="entry name" value="Nonribosomal peptide synthetase 1"/>
    <property type="match status" value="1"/>
</dbReference>
<dbReference type="InterPro" id="IPR023213">
    <property type="entry name" value="CAT-like_dom_sf"/>
</dbReference>
<gene>
    <name evidence="7" type="ORF">I8752_35235</name>
</gene>
<dbReference type="InterPro" id="IPR010071">
    <property type="entry name" value="AA_adenyl_dom"/>
</dbReference>
<dbReference type="InterPro" id="IPR001242">
    <property type="entry name" value="Condensation_dom"/>
</dbReference>
<dbReference type="EMBL" id="JAECZA010000313">
    <property type="protein sequence ID" value="MBH8578109.1"/>
    <property type="molecule type" value="Genomic_DNA"/>
</dbReference>
<sequence length="1669" mass="189082">MVVAQKQNKSKDIESIYPLSAMQEGMLFHTLYEPESTLYFEQFQLTLHGNLDAGIFERAWQILVERHSVLRTLFVWKNRKQAVQVVRKQVNLPWSNLDWRMLSQQEREIRLNSFLEADKKQGFELDKAPIMRCALIRVADETYEFVWSFHHLLLDGWSWPIIFKELFYIYESIQQGKQLNLPPSRPFRDYINWLQQQDLAGAKEFWQRNLEGFSAPTPLIVERPIGQSSHQQLYIDVLCHNLSAQTTTALKTFAQQHHLTLATLIQAAWALLLSRYSGESDVVFGTTVSGRPPVLSGVESMVGVFINTVPARLKIPEQTDLLTWLQLLQEEYIEREQYSYTPLVDIQGVSEIPRTQLLFESLVVIENYPINATLQELPGNLSIGEIQDKGQTNYPLTVVAIPGEEMTVKISYDRDRFQADIIDRMAGHFLTLLEGITTNPHRTPGELPLLTPAEEDLLLREWNATAAAHPINRCIHQLFEEQVAKNPQALAVVYDKQQLTYQELNQQANKIAHHLQRLGVKQDIPVGICVERSSKTLLKASLDATIAILGTLKAGGVCVPLDPHYPPERLAFMLQDSQAPVVLTQSRWRSLLEGNTTRHLIMLDDDAEVISQESAENPQIEVTAENLAYLIYTSGSTGTPKGTIVPHRSLTNLVAHHQAKMATGVGVLQFASLSFDVSYHEISVAWGFGGTLYLIPECDRKDLDKLIQLLANNPIGKAFLPVTLWQQLAEIYGEQVHLFNNIREAIACGEQLQITQPMIKLFKRLPNCTLYNFYGPTEADLVTAYTFSQNPDEWPIYPPIGKPAVNVQVYLLDRNLQPVPIGVPGELYVSGDGLARGYLHRPDLTNQKFIPNPFQEAGGRRQKAEGRRQEAEENSSTQHSALPTQHSALSEKLRAGVPPVEQTSVTQHLYKTGDLAKYLPDGNIQFLGRIDDLVKVRGFRVELGEVEAVLSKHPQINQAVAKVFGESAREKYLAAYFVPIPGETIKVEQLRTFLSEQLPDYMMPSAFVEMESFPLTPNSKVNRRALPEPSNSRPELSQTYVEPRTPTEEILAGIWQDVLGLEKVGIYDNFFDLGGHSLLATQVIALTRKAFGIELPLLSLFESPAIAPLAQKIATAKAPNRQELALTKLPSSGETIPISLIQLEFWFFDQFYPGNPIYNLPLIYRITGALNEKALEESLREIVRRHETLRSTFQVKNGQVVYATIDEPVFDFCVIDLRHIPAAERETQVKQLAEQEIKQPFDLARGPLLRSKLWRLDEQEYLFIAVTHHIVADGWSFSILTQELAELYAAFCEGKPSPLKDLPITYSDFAQWQRQWLKGEVLASQLQFWQKHLGISPPILQLPTDYPRPPVRTFESAVKSVVISQKLTDALKTLSQQEGVTLFMTLLAAFQTLLFAYTKQENIIVSSALANRTRVEIERLIGFFVNLLPFCTNLGGNPSFRELLGRVREVALGVYAHQEMPLIKLVEELQPVRDPSYTLINQVMFVFQNTPEDNLEFSNLILKEELIAKDTKDTAEFDLELTLEETSTGIEGLLVYRTDLFTDATITKMVDNFLILLEKITINSNQRLNEIILISEPPSLPNQTIKLPKAKEFVKPQNPDEEVVLAIWQDFLGREQISTQDNFFELGGNSSLALEVTCKLQSYFQREIPLTYLFEKPTIIQLTKAIQTQ</sequence>
<evidence type="ECO:0000256" key="5">
    <source>
        <dbReference type="SAM" id="MobiDB-lite"/>
    </source>
</evidence>
<dbReference type="Gene3D" id="2.30.38.10">
    <property type="entry name" value="Luciferase, Domain 3"/>
    <property type="match status" value="1"/>
</dbReference>
<evidence type="ECO:0000259" key="6">
    <source>
        <dbReference type="PROSITE" id="PS50075"/>
    </source>
</evidence>
<comment type="cofactor">
    <cofactor evidence="1">
        <name>pantetheine 4'-phosphate</name>
        <dbReference type="ChEBI" id="CHEBI:47942"/>
    </cofactor>
</comment>
<dbReference type="GO" id="GO:0043041">
    <property type="term" value="P:amino acid activation for nonribosomal peptide biosynthetic process"/>
    <property type="evidence" value="ECO:0007669"/>
    <property type="project" value="TreeGrafter"/>
</dbReference>
<dbReference type="GO" id="GO:0044550">
    <property type="term" value="P:secondary metabolite biosynthetic process"/>
    <property type="evidence" value="ECO:0007669"/>
    <property type="project" value="TreeGrafter"/>
</dbReference>
<dbReference type="Pfam" id="PF13193">
    <property type="entry name" value="AMP-binding_C"/>
    <property type="match status" value="1"/>
</dbReference>
<evidence type="ECO:0000256" key="4">
    <source>
        <dbReference type="ARBA" id="ARBA00022553"/>
    </source>
</evidence>
<dbReference type="Gene3D" id="3.30.300.30">
    <property type="match status" value="1"/>
</dbReference>